<proteinExistence type="predicted"/>
<evidence type="ECO:0000259" key="1">
    <source>
        <dbReference type="Pfam" id="PF08808"/>
    </source>
</evidence>
<dbReference type="Proteomes" id="UP000075882">
    <property type="component" value="Unassembled WGS sequence"/>
</dbReference>
<reference evidence="4" key="1">
    <citation type="submission" date="2022-08" db="UniProtKB">
        <authorList>
            <consortium name="EnsemblMetazoa"/>
        </authorList>
    </citation>
    <scope>IDENTIFICATION</scope>
</reference>
<feature type="domain" description="Antitoxin Xre-like helix-turn-helix" evidence="3">
    <location>
        <begin position="47"/>
        <end position="104"/>
    </location>
</feature>
<dbReference type="Pfam" id="PF09722">
    <property type="entry name" value="Xre_MbcA_ParS_C"/>
    <property type="match status" value="1"/>
</dbReference>
<evidence type="ECO:0000313" key="4">
    <source>
        <dbReference type="EnsemblMetazoa" id="ACOM036040-PA.1"/>
    </source>
</evidence>
<evidence type="ECO:0000259" key="3">
    <source>
        <dbReference type="Pfam" id="PF20432"/>
    </source>
</evidence>
<organism evidence="4">
    <name type="scientific">Anopheles coluzzii</name>
    <name type="common">African malaria mosquito</name>
    <dbReference type="NCBI Taxonomy" id="1518534"/>
    <lineage>
        <taxon>Eukaryota</taxon>
        <taxon>Metazoa</taxon>
        <taxon>Ecdysozoa</taxon>
        <taxon>Arthropoda</taxon>
        <taxon>Hexapoda</taxon>
        <taxon>Insecta</taxon>
        <taxon>Pterygota</taxon>
        <taxon>Neoptera</taxon>
        <taxon>Endopterygota</taxon>
        <taxon>Diptera</taxon>
        <taxon>Nematocera</taxon>
        <taxon>Culicoidea</taxon>
        <taxon>Culicidae</taxon>
        <taxon>Anophelinae</taxon>
        <taxon>Anopheles</taxon>
    </lineage>
</organism>
<protein>
    <recommendedName>
        <fullName evidence="5">DUF2384 domain-containing protein</fullName>
    </recommendedName>
</protein>
<sequence length="208" mass="22629">MEPAMEASRFTPRNKTLPLPLRRKGGLQLDGLSRLLGQPLHSELELANSVADGLPTTLITNLGKAGLSRSELSFVIPERTLSHRIRKGEQLSRDESERGVRLANLLLLAEQVLGQPDIATAWLRQPLQRFDGASPLDTARTEQGARLVEALLLQIDEGYGLGGLLVGGRWHSAGQPVVYLADHAASAMLEMLVHSELPSLPPGFQLLK</sequence>
<dbReference type="EnsemblMetazoa" id="ACOM036040-RA">
    <property type="protein sequence ID" value="ACOM036040-PA.1"/>
    <property type="gene ID" value="ACOM036040"/>
</dbReference>
<dbReference type="InterPro" id="IPR011979">
    <property type="entry name" value="Antitox_Xre"/>
</dbReference>
<dbReference type="NCBIfam" id="TIGR02293">
    <property type="entry name" value="TAS_TIGR02293"/>
    <property type="match status" value="1"/>
</dbReference>
<feature type="domain" description="Antitoxin Xre/MbcA/ParS-like toxin-binding" evidence="2">
    <location>
        <begin position="109"/>
        <end position="158"/>
    </location>
</feature>
<evidence type="ECO:0008006" key="5">
    <source>
        <dbReference type="Google" id="ProtNLM"/>
    </source>
</evidence>
<dbReference type="Pfam" id="PF08808">
    <property type="entry name" value="RES"/>
    <property type="match status" value="1"/>
</dbReference>
<accession>A0A8W7PSH3</accession>
<dbReference type="InterPro" id="IPR024467">
    <property type="entry name" value="Xre/MbcA/ParS-like_toxin-bd"/>
</dbReference>
<feature type="domain" description="RES" evidence="1">
    <location>
        <begin position="161"/>
        <end position="199"/>
    </location>
</feature>
<dbReference type="Pfam" id="PF20432">
    <property type="entry name" value="Xre-like-HTH"/>
    <property type="match status" value="1"/>
</dbReference>
<dbReference type="InterPro" id="IPR014914">
    <property type="entry name" value="RES_dom"/>
</dbReference>
<name>A0A8W7PSH3_ANOCL</name>
<dbReference type="GO" id="GO:0003677">
    <property type="term" value="F:DNA binding"/>
    <property type="evidence" value="ECO:0007669"/>
    <property type="project" value="InterPro"/>
</dbReference>
<dbReference type="AlphaFoldDB" id="A0A8W7PSH3"/>
<evidence type="ECO:0000259" key="2">
    <source>
        <dbReference type="Pfam" id="PF09722"/>
    </source>
</evidence>
<dbReference type="InterPro" id="IPR046847">
    <property type="entry name" value="Xre-like_HTH"/>
</dbReference>